<proteinExistence type="predicted"/>
<evidence type="ECO:0000313" key="2">
    <source>
        <dbReference type="EMBL" id="CAH0379736.1"/>
    </source>
</evidence>
<feature type="region of interest" description="Disordered" evidence="1">
    <location>
        <begin position="1"/>
        <end position="21"/>
    </location>
</feature>
<protein>
    <submittedName>
        <fullName evidence="2">Uncharacterized protein</fullName>
    </submittedName>
</protein>
<dbReference type="EMBL" id="CAKKNE010000006">
    <property type="protein sequence ID" value="CAH0379736.1"/>
    <property type="molecule type" value="Genomic_DNA"/>
</dbReference>
<dbReference type="AlphaFoldDB" id="A0A8J2T1Y9"/>
<feature type="region of interest" description="Disordered" evidence="1">
    <location>
        <begin position="255"/>
        <end position="274"/>
    </location>
</feature>
<name>A0A8J2T1Y9_9STRA</name>
<organism evidence="2 3">
    <name type="scientific">Pelagomonas calceolata</name>
    <dbReference type="NCBI Taxonomy" id="35677"/>
    <lineage>
        <taxon>Eukaryota</taxon>
        <taxon>Sar</taxon>
        <taxon>Stramenopiles</taxon>
        <taxon>Ochrophyta</taxon>
        <taxon>Pelagophyceae</taxon>
        <taxon>Pelagomonadales</taxon>
        <taxon>Pelagomonadaceae</taxon>
        <taxon>Pelagomonas</taxon>
    </lineage>
</organism>
<reference evidence="2" key="1">
    <citation type="submission" date="2021-11" db="EMBL/GenBank/DDBJ databases">
        <authorList>
            <consortium name="Genoscope - CEA"/>
            <person name="William W."/>
        </authorList>
    </citation>
    <scope>NUCLEOTIDE SEQUENCE</scope>
</reference>
<evidence type="ECO:0000313" key="3">
    <source>
        <dbReference type="Proteomes" id="UP000789595"/>
    </source>
</evidence>
<feature type="compositionally biased region" description="Acidic residues" evidence="1">
    <location>
        <begin position="255"/>
        <end position="266"/>
    </location>
</feature>
<feature type="region of interest" description="Disordered" evidence="1">
    <location>
        <begin position="46"/>
        <end position="70"/>
    </location>
</feature>
<sequence>MAFAIGSPPASQQRSRAPTPADELLRMRLQAVEAVEFRGTALLGAEPSPRCSSGAATPGLKASQGRHRPLAKSGLSTFRLRPDLLEQLENYADPARGVTTEAPFACISVRALQDLSRRPRGAPYKLGRAAPTQEIISTIDDGPGKKRHEPMRGWAWRPDGWEAPPDNYVEPPPQRVAAPMSPQEHVDALRRSSSIYQSKPREDLNPFVPCCSLNCPHEATLWSPLEKRPYCVRCWNGGLHHTDIGAKLAIRREDDEVEAEPVEEEAPPSPQPRLYKGRCFLSDGSFAFRDGPCRLRQRGKALLDVSVISLTSSQRTRKSKVREYGDLGTVPLRVVNAKANLEDSRRDGREGSYASGYSRSVEVPVQDEVAGQKIIRSGVITKKIETIGGTAVVVNPNQPRFVGAPDPSVGSYTLSTHS</sequence>
<evidence type="ECO:0000256" key="1">
    <source>
        <dbReference type="SAM" id="MobiDB-lite"/>
    </source>
</evidence>
<keyword evidence="3" id="KW-1185">Reference proteome</keyword>
<comment type="caution">
    <text evidence="2">The sequence shown here is derived from an EMBL/GenBank/DDBJ whole genome shotgun (WGS) entry which is preliminary data.</text>
</comment>
<dbReference type="OrthoDB" id="10679234at2759"/>
<gene>
    <name evidence="2" type="ORF">PECAL_6P13700</name>
</gene>
<dbReference type="Proteomes" id="UP000789595">
    <property type="component" value="Unassembled WGS sequence"/>
</dbReference>
<accession>A0A8J2T1Y9</accession>